<sequence length="314" mass="34735">MAFRTAARRTLSSSPKLHRLRSHQASHIDLEEIDRLLFRASRDQLWVPPGGRGVFGGQILGQALHAATRAVGGGWGVHSLHGYFLQAGNPRHDVIYRVKETSERRSFATRSVEALQGGDIIFKMQTSFSVRKRDATPQPSHQDDMPAGVPPPESLPSMRESIEELLPRLPEGKVREEVLRLAQIPVDLRFVDRPDPLDPDPPKQAPVWMRVDKIDRALKEADGIDACCAAYTSDHAFLTTALLPHGIQLPSPKLGAVASLDHSMWFHAPFRADDWLLYDIRSPRLANSRGLALGGPRPPGPCARTSSSRTPSSR</sequence>
<dbReference type="Proteomes" id="UP001363151">
    <property type="component" value="Unassembled WGS sequence"/>
</dbReference>
<dbReference type="InterPro" id="IPR049449">
    <property type="entry name" value="TesB_ACOT8-like_N"/>
</dbReference>
<evidence type="ECO:0000256" key="1">
    <source>
        <dbReference type="ARBA" id="ARBA00006538"/>
    </source>
</evidence>
<dbReference type="CDD" id="cd03445">
    <property type="entry name" value="Thioesterase_II_repeat2"/>
    <property type="match status" value="1"/>
</dbReference>
<comment type="similarity">
    <text evidence="1">Belongs to the C/M/P thioester hydrolase family.</text>
</comment>
<proteinExistence type="inferred from homology"/>
<reference evidence="6 7" key="1">
    <citation type="submission" date="2024-03" db="EMBL/GenBank/DDBJ databases">
        <title>Aureococcus anophagefferens CCMP1851 and Kratosvirus quantuckense: Draft genome of a second virus-susceptible host strain in the model system.</title>
        <authorList>
            <person name="Chase E."/>
            <person name="Truchon A.R."/>
            <person name="Schepens W."/>
            <person name="Wilhelm S.W."/>
        </authorList>
    </citation>
    <scope>NUCLEOTIDE SEQUENCE [LARGE SCALE GENOMIC DNA]</scope>
    <source>
        <strain evidence="6 7">CCMP1851</strain>
    </source>
</reference>
<feature type="region of interest" description="Disordered" evidence="3">
    <location>
        <begin position="131"/>
        <end position="157"/>
    </location>
</feature>
<keyword evidence="2" id="KW-0378">Hydrolase</keyword>
<evidence type="ECO:0000256" key="2">
    <source>
        <dbReference type="ARBA" id="ARBA00022801"/>
    </source>
</evidence>
<feature type="compositionally biased region" description="Low complexity" evidence="3">
    <location>
        <begin position="304"/>
        <end position="314"/>
    </location>
</feature>
<evidence type="ECO:0000313" key="6">
    <source>
        <dbReference type="EMBL" id="KAK7239069.1"/>
    </source>
</evidence>
<dbReference type="InterPro" id="IPR029069">
    <property type="entry name" value="HotDog_dom_sf"/>
</dbReference>
<evidence type="ECO:0000313" key="7">
    <source>
        <dbReference type="Proteomes" id="UP001363151"/>
    </source>
</evidence>
<dbReference type="Gene3D" id="2.40.160.210">
    <property type="entry name" value="Acyl-CoA thioesterase, double hotdog domain"/>
    <property type="match status" value="1"/>
</dbReference>
<evidence type="ECO:0000259" key="4">
    <source>
        <dbReference type="Pfam" id="PF02551"/>
    </source>
</evidence>
<dbReference type="InterPro" id="IPR025652">
    <property type="entry name" value="TesB_C"/>
</dbReference>
<feature type="domain" description="Acyl-CoA thioesterase-like N-terminal HotDog" evidence="5">
    <location>
        <begin position="46"/>
        <end position="128"/>
    </location>
</feature>
<comment type="caution">
    <text evidence="6">The sequence shown here is derived from an EMBL/GenBank/DDBJ whole genome shotgun (WGS) entry which is preliminary data.</text>
</comment>
<feature type="domain" description="Acyl-CoA thioesterase 2 C-terminal" evidence="4">
    <location>
        <begin position="224"/>
        <end position="294"/>
    </location>
</feature>
<dbReference type="Pfam" id="PF13622">
    <property type="entry name" value="4HBT_3"/>
    <property type="match status" value="1"/>
</dbReference>
<feature type="region of interest" description="Disordered" evidence="3">
    <location>
        <begin position="288"/>
        <end position="314"/>
    </location>
</feature>
<gene>
    <name evidence="6" type="primary">ACOT8</name>
    <name evidence="6" type="ORF">SO694_0002707</name>
</gene>
<dbReference type="PANTHER" id="PTHR11066">
    <property type="entry name" value="ACYL-COA THIOESTERASE"/>
    <property type="match status" value="1"/>
</dbReference>
<evidence type="ECO:0000256" key="3">
    <source>
        <dbReference type="SAM" id="MobiDB-lite"/>
    </source>
</evidence>
<dbReference type="EMBL" id="JBBJCI010000226">
    <property type="protein sequence ID" value="KAK7239069.1"/>
    <property type="molecule type" value="Genomic_DNA"/>
</dbReference>
<keyword evidence="7" id="KW-1185">Reference proteome</keyword>
<dbReference type="Pfam" id="PF02551">
    <property type="entry name" value="Acyl_CoA_thio"/>
    <property type="match status" value="1"/>
</dbReference>
<dbReference type="PANTHER" id="PTHR11066:SF34">
    <property type="entry name" value="ACYL-COENZYME A THIOESTERASE 8"/>
    <property type="match status" value="1"/>
</dbReference>
<dbReference type="SUPFAM" id="SSF54637">
    <property type="entry name" value="Thioesterase/thiol ester dehydrase-isomerase"/>
    <property type="match status" value="2"/>
</dbReference>
<name>A0ABR1FUL6_AURAN</name>
<protein>
    <submittedName>
        <fullName evidence="6">Acyl-coenzyme A thioesterase</fullName>
    </submittedName>
</protein>
<accession>A0ABR1FUL6</accession>
<evidence type="ECO:0000259" key="5">
    <source>
        <dbReference type="Pfam" id="PF13622"/>
    </source>
</evidence>
<dbReference type="CDD" id="cd03444">
    <property type="entry name" value="Thioesterase_II_repeat1"/>
    <property type="match status" value="1"/>
</dbReference>
<organism evidence="6 7">
    <name type="scientific">Aureococcus anophagefferens</name>
    <name type="common">Harmful bloom alga</name>
    <dbReference type="NCBI Taxonomy" id="44056"/>
    <lineage>
        <taxon>Eukaryota</taxon>
        <taxon>Sar</taxon>
        <taxon>Stramenopiles</taxon>
        <taxon>Ochrophyta</taxon>
        <taxon>Pelagophyceae</taxon>
        <taxon>Pelagomonadales</taxon>
        <taxon>Pelagomonadaceae</taxon>
        <taxon>Aureococcus</taxon>
    </lineage>
</organism>
<dbReference type="InterPro" id="IPR042171">
    <property type="entry name" value="Acyl-CoA_hotdog"/>
</dbReference>
<dbReference type="InterPro" id="IPR003703">
    <property type="entry name" value="Acyl_CoA_thio"/>
</dbReference>